<feature type="transmembrane region" description="Helical" evidence="4">
    <location>
        <begin position="21"/>
        <end position="44"/>
    </location>
</feature>
<dbReference type="PANTHER" id="PTHR12062:SF0">
    <property type="entry name" value="ALPHA-1,3-MANNOSYL-GLYCOPROTEIN 4-BETA-N-ACETYLGLUCOSAMINYLTRANSFERASE B"/>
    <property type="match status" value="1"/>
</dbReference>
<dbReference type="PANTHER" id="PTHR12062">
    <property type="entry name" value="N-ACETYLGLUCOSAMINYLTRANSFERASE VI"/>
    <property type="match status" value="1"/>
</dbReference>
<evidence type="ECO:0000313" key="7">
    <source>
        <dbReference type="Proteomes" id="UP000515159"/>
    </source>
</evidence>
<gene>
    <name evidence="8" type="primary">LOC117347389</name>
</gene>
<feature type="domain" description="MGAT4 conserved region" evidence="5">
    <location>
        <begin position="82"/>
        <end position="329"/>
    </location>
</feature>
<dbReference type="RefSeq" id="XP_033774146.1">
    <property type="nucleotide sequence ID" value="XM_033918255.1"/>
</dbReference>
<evidence type="ECO:0000256" key="2">
    <source>
        <dbReference type="ARBA" id="ARBA00022676"/>
    </source>
</evidence>
<dbReference type="GO" id="GO:0008375">
    <property type="term" value="F:acetylglucosaminyltransferase activity"/>
    <property type="evidence" value="ECO:0007669"/>
    <property type="project" value="TreeGrafter"/>
</dbReference>
<sequence length="473" mass="54914">MGNRKWVAETFGSEKNGTMRCSLRPILFLAVCSLLLLLFTYLYVTTEDDAVLEEKKRWAQEVAKQELQLKLNVQSFQGLNPINISYQYLTSIPPLRKTYLAIGLCSVKRAKKNYLLDTLTSIFTQSNEEELKEMVVVVHLVDFDMGWNAHVAKEIASKFVMQIALGRLILIHVPRDMYPPLEGLKRNYNDPEVRVKFRSKQNVDYAFLMNFCANLSTYYLMLEDDVQCAKSFFTAIKKFLAENKNLYWVTLEFSKLGFIGKLYHSSDLPRLAHFLLLFYQEMPCDWLFTYFYRLLVQHDVKSYRPSLFQHIGLYSSFQGSANHLKDDDFQEDVQVADNPPAEFFTSIATFENYYASYAYSTTGYFWGKSPVATDYFTVVFSEAVRIARVKVKTGSYDRPTDYLRSGRLSLGQNWSKDNKDCEQYLHIGSFSSHFDKKGIEIRAKFPIKCVKITVTESQTEWLIIQTVNIWTVP</sequence>
<accession>A0A6P8PEX1</accession>
<keyword evidence="2" id="KW-0328">Glycosyltransferase</keyword>
<evidence type="ECO:0000256" key="3">
    <source>
        <dbReference type="ARBA" id="ARBA00022679"/>
    </source>
</evidence>
<comment type="pathway">
    <text evidence="1">Protein modification; protein glycosylation.</text>
</comment>
<dbReference type="Pfam" id="PF23524">
    <property type="entry name" value="MGAT4A_C"/>
    <property type="match status" value="1"/>
</dbReference>
<dbReference type="InterPro" id="IPR056576">
    <property type="entry name" value="MGAT4_A/B/C_C"/>
</dbReference>
<dbReference type="InterPro" id="IPR057279">
    <property type="entry name" value="MGAT4"/>
</dbReference>
<evidence type="ECO:0000256" key="4">
    <source>
        <dbReference type="SAM" id="Phobius"/>
    </source>
</evidence>
<keyword evidence="3" id="KW-0808">Transferase</keyword>
<dbReference type="GO" id="GO:0006487">
    <property type="term" value="P:protein N-linked glycosylation"/>
    <property type="evidence" value="ECO:0007669"/>
    <property type="project" value="TreeGrafter"/>
</dbReference>
<dbReference type="InterPro" id="IPR006759">
    <property type="entry name" value="Glyco_transf_54"/>
</dbReference>
<organism evidence="7 8">
    <name type="scientific">Geotrypetes seraphini</name>
    <name type="common">Gaboon caecilian</name>
    <name type="synonym">Caecilia seraphini</name>
    <dbReference type="NCBI Taxonomy" id="260995"/>
    <lineage>
        <taxon>Eukaryota</taxon>
        <taxon>Metazoa</taxon>
        <taxon>Chordata</taxon>
        <taxon>Craniata</taxon>
        <taxon>Vertebrata</taxon>
        <taxon>Euteleostomi</taxon>
        <taxon>Amphibia</taxon>
        <taxon>Gymnophiona</taxon>
        <taxon>Geotrypetes</taxon>
    </lineage>
</organism>
<evidence type="ECO:0000259" key="5">
    <source>
        <dbReference type="Pfam" id="PF04666"/>
    </source>
</evidence>
<keyword evidence="4" id="KW-1133">Transmembrane helix</keyword>
<dbReference type="KEGG" id="gsh:117347389"/>
<keyword evidence="7" id="KW-1185">Reference proteome</keyword>
<keyword evidence="4" id="KW-0472">Membrane</keyword>
<dbReference type="OrthoDB" id="2016523at2759"/>
<proteinExistence type="predicted"/>
<name>A0A6P8PEX1_GEOSA</name>
<feature type="domain" description="MGAT4 A/B/C C-terminal" evidence="6">
    <location>
        <begin position="342"/>
        <end position="465"/>
    </location>
</feature>
<keyword evidence="4" id="KW-0812">Transmembrane</keyword>
<dbReference type="GeneID" id="117347389"/>
<protein>
    <submittedName>
        <fullName evidence="8">Alpha-1,6-mannosyl-glycoprotein 4-beta-N-acetylglucosaminyltransferase-like isoform X1</fullName>
    </submittedName>
</protein>
<evidence type="ECO:0000256" key="1">
    <source>
        <dbReference type="ARBA" id="ARBA00004922"/>
    </source>
</evidence>
<dbReference type="Pfam" id="PF04666">
    <property type="entry name" value="MGAT4_cons"/>
    <property type="match status" value="1"/>
</dbReference>
<dbReference type="Proteomes" id="UP000515159">
    <property type="component" value="Chromosome 13"/>
</dbReference>
<evidence type="ECO:0000259" key="6">
    <source>
        <dbReference type="Pfam" id="PF23524"/>
    </source>
</evidence>
<dbReference type="InParanoid" id="A0A6P8PEX1"/>
<dbReference type="AlphaFoldDB" id="A0A6P8PEX1"/>
<evidence type="ECO:0000313" key="8">
    <source>
        <dbReference type="RefSeq" id="XP_033774146.1"/>
    </source>
</evidence>
<reference evidence="8" key="1">
    <citation type="submission" date="2025-08" db="UniProtKB">
        <authorList>
            <consortium name="RefSeq"/>
        </authorList>
    </citation>
    <scope>IDENTIFICATION</scope>
</reference>